<name>A0ABV9UEG6_9ACTN</name>
<keyword evidence="2" id="KW-1185">Reference proteome</keyword>
<comment type="caution">
    <text evidence="1">The sequence shown here is derived from an EMBL/GenBank/DDBJ whole genome shotgun (WGS) entry which is preliminary data.</text>
</comment>
<dbReference type="RefSeq" id="WP_378264493.1">
    <property type="nucleotide sequence ID" value="NZ_JBHSIT010000017.1"/>
</dbReference>
<evidence type="ECO:0000313" key="2">
    <source>
        <dbReference type="Proteomes" id="UP001595872"/>
    </source>
</evidence>
<dbReference type="EMBL" id="JBHSIT010000017">
    <property type="protein sequence ID" value="MFC4913507.1"/>
    <property type="molecule type" value="Genomic_DNA"/>
</dbReference>
<organism evidence="1 2">
    <name type="scientific">Actinomadura gamaensis</name>
    <dbReference type="NCBI Taxonomy" id="1763541"/>
    <lineage>
        <taxon>Bacteria</taxon>
        <taxon>Bacillati</taxon>
        <taxon>Actinomycetota</taxon>
        <taxon>Actinomycetes</taxon>
        <taxon>Streptosporangiales</taxon>
        <taxon>Thermomonosporaceae</taxon>
        <taxon>Actinomadura</taxon>
    </lineage>
</organism>
<sequence>MDAPLPTVLSGERIHDLQPAPALAVERRTARPAREDTFPASSDTIVDASWTSSSALPSAAITPR</sequence>
<evidence type="ECO:0000313" key="1">
    <source>
        <dbReference type="EMBL" id="MFC4913507.1"/>
    </source>
</evidence>
<accession>A0ABV9UEG6</accession>
<proteinExistence type="predicted"/>
<reference evidence="2" key="1">
    <citation type="journal article" date="2019" name="Int. J. Syst. Evol. Microbiol.">
        <title>The Global Catalogue of Microorganisms (GCM) 10K type strain sequencing project: providing services to taxonomists for standard genome sequencing and annotation.</title>
        <authorList>
            <consortium name="The Broad Institute Genomics Platform"/>
            <consortium name="The Broad Institute Genome Sequencing Center for Infectious Disease"/>
            <person name="Wu L."/>
            <person name="Ma J."/>
        </authorList>
    </citation>
    <scope>NUCLEOTIDE SEQUENCE [LARGE SCALE GENOMIC DNA]</scope>
    <source>
        <strain evidence="2">KLKA75</strain>
    </source>
</reference>
<protein>
    <submittedName>
        <fullName evidence="1">Uncharacterized protein</fullName>
    </submittedName>
</protein>
<gene>
    <name evidence="1" type="ORF">ACFPCY_39850</name>
</gene>
<dbReference type="Proteomes" id="UP001595872">
    <property type="component" value="Unassembled WGS sequence"/>
</dbReference>